<keyword evidence="3" id="KW-1185">Reference proteome</keyword>
<dbReference type="InterPro" id="IPR025391">
    <property type="entry name" value="DUF4123"/>
</dbReference>
<evidence type="ECO:0000259" key="1">
    <source>
        <dbReference type="Pfam" id="PF13503"/>
    </source>
</evidence>
<dbReference type="Pfam" id="PF13503">
    <property type="entry name" value="DUF4123"/>
    <property type="match status" value="1"/>
</dbReference>
<name>A0A1I6IF17_9RHOB</name>
<dbReference type="RefSeq" id="WP_090220711.1">
    <property type="nucleotide sequence ID" value="NZ_FOYO01000003.1"/>
</dbReference>
<dbReference type="EMBL" id="FOYO01000003">
    <property type="protein sequence ID" value="SFR65234.1"/>
    <property type="molecule type" value="Genomic_DNA"/>
</dbReference>
<proteinExistence type="predicted"/>
<dbReference type="OrthoDB" id="7819480at2"/>
<protein>
    <recommendedName>
        <fullName evidence="1">DUF4123 domain-containing protein</fullName>
    </recommendedName>
</protein>
<evidence type="ECO:0000313" key="2">
    <source>
        <dbReference type="EMBL" id="SFR65234.1"/>
    </source>
</evidence>
<feature type="domain" description="DUF4123" evidence="1">
    <location>
        <begin position="47"/>
        <end position="174"/>
    </location>
</feature>
<gene>
    <name evidence="2" type="ORF">SAMN04488002_3763</name>
</gene>
<dbReference type="AlphaFoldDB" id="A0A1I6IF17"/>
<dbReference type="STRING" id="670154.SAMN04488002_3763"/>
<organism evidence="2 3">
    <name type="scientific">Litoreibacter janthinus</name>
    <dbReference type="NCBI Taxonomy" id="670154"/>
    <lineage>
        <taxon>Bacteria</taxon>
        <taxon>Pseudomonadati</taxon>
        <taxon>Pseudomonadota</taxon>
        <taxon>Alphaproteobacteria</taxon>
        <taxon>Rhodobacterales</taxon>
        <taxon>Roseobacteraceae</taxon>
        <taxon>Litoreibacter</taxon>
    </lineage>
</organism>
<accession>A0A1I6IF17</accession>
<sequence length="315" mass="35431">MSRPLLIDTIVDISPLAPELDPTDTVPAQLQPALLGDYGAESGQARLYAILDAAQATGLVDMFETQELPHTCLYSGDAMANMGDLSPWLIELRPDDRMLRDLMTAADTADEDGPWHFWRRQIGIFLRSDLPLEELRLHFRKYTKLPDEEGDTFFLRFFEPDFLAALLGQATPGEIAGFFAPLKSVIAIEQPRPEVWAASVMSANPELDAAPTRMTLTRRKWRAMQLVEYNRHARKICVAHSIPKAEHQAFVDTAVRLQTYGFDHDTNLVDAFKVLQKVDHAHHPSIWKTIASGELSLGFILYKVRQHFGLEGIPA</sequence>
<evidence type="ECO:0000313" key="3">
    <source>
        <dbReference type="Proteomes" id="UP000199658"/>
    </source>
</evidence>
<reference evidence="3" key="1">
    <citation type="submission" date="2016-10" db="EMBL/GenBank/DDBJ databases">
        <authorList>
            <person name="Varghese N."/>
            <person name="Submissions S."/>
        </authorList>
    </citation>
    <scope>NUCLEOTIDE SEQUENCE [LARGE SCALE GENOMIC DNA]</scope>
    <source>
        <strain evidence="3">DSM 26921</strain>
    </source>
</reference>
<dbReference type="Proteomes" id="UP000199658">
    <property type="component" value="Unassembled WGS sequence"/>
</dbReference>